<keyword evidence="3" id="KW-0045">Antibiotic biosynthesis</keyword>
<protein>
    <submittedName>
        <fullName evidence="5">Amino acid adenylation domain-containing protein</fullName>
    </submittedName>
</protein>
<evidence type="ECO:0000313" key="6">
    <source>
        <dbReference type="Proteomes" id="UP001056500"/>
    </source>
</evidence>
<dbReference type="PROSITE" id="PS00455">
    <property type="entry name" value="AMP_BINDING"/>
    <property type="match status" value="1"/>
</dbReference>
<evidence type="ECO:0000313" key="5">
    <source>
        <dbReference type="EMBL" id="USG65730.1"/>
    </source>
</evidence>
<proteinExistence type="inferred from homology"/>
<keyword evidence="2" id="KW-0677">Repeat</keyword>
<dbReference type="EMBL" id="CP098755">
    <property type="protein sequence ID" value="USG65730.1"/>
    <property type="molecule type" value="Genomic_DNA"/>
</dbReference>
<dbReference type="RefSeq" id="WP_251872820.1">
    <property type="nucleotide sequence ID" value="NZ_CP098755.1"/>
</dbReference>
<dbReference type="Pfam" id="PF00501">
    <property type="entry name" value="AMP-binding"/>
    <property type="match status" value="1"/>
</dbReference>
<dbReference type="NCBIfam" id="TIGR01733">
    <property type="entry name" value="AA-adenyl-dom"/>
    <property type="match status" value="1"/>
</dbReference>
<dbReference type="InterPro" id="IPR045851">
    <property type="entry name" value="AMP-bd_C_sf"/>
</dbReference>
<dbReference type="SUPFAM" id="SSF56801">
    <property type="entry name" value="Acetyl-CoA synthetase-like"/>
    <property type="match status" value="1"/>
</dbReference>
<dbReference type="Gene3D" id="3.40.50.12780">
    <property type="entry name" value="N-terminal domain of ligase-like"/>
    <property type="match status" value="1"/>
</dbReference>
<accession>A0ABY4WF00</accession>
<gene>
    <name evidence="5" type="ORF">NDK47_27145</name>
</gene>
<name>A0ABY4WF00_9BACL</name>
<dbReference type="InterPro" id="IPR020845">
    <property type="entry name" value="AMP-binding_CS"/>
</dbReference>
<evidence type="ECO:0000256" key="2">
    <source>
        <dbReference type="ARBA" id="ARBA00022737"/>
    </source>
</evidence>
<organism evidence="5 6">
    <name type="scientific">Brevibacillus ruminantium</name>
    <dbReference type="NCBI Taxonomy" id="2950604"/>
    <lineage>
        <taxon>Bacteria</taxon>
        <taxon>Bacillati</taxon>
        <taxon>Bacillota</taxon>
        <taxon>Bacilli</taxon>
        <taxon>Bacillales</taxon>
        <taxon>Paenibacillaceae</taxon>
        <taxon>Brevibacillus</taxon>
    </lineage>
</organism>
<keyword evidence="6" id="KW-1185">Reference proteome</keyword>
<dbReference type="CDD" id="cd05930">
    <property type="entry name" value="A_NRPS"/>
    <property type="match status" value="1"/>
</dbReference>
<dbReference type="PANTHER" id="PTHR45527">
    <property type="entry name" value="NONRIBOSOMAL PEPTIDE SYNTHETASE"/>
    <property type="match status" value="1"/>
</dbReference>
<evidence type="ECO:0000256" key="3">
    <source>
        <dbReference type="ARBA" id="ARBA00023194"/>
    </source>
</evidence>
<feature type="domain" description="AMP-dependent synthetase/ligase" evidence="4">
    <location>
        <begin position="9"/>
        <end position="363"/>
    </location>
</feature>
<evidence type="ECO:0000259" key="4">
    <source>
        <dbReference type="Pfam" id="PF00501"/>
    </source>
</evidence>
<dbReference type="InterPro" id="IPR010071">
    <property type="entry name" value="AA_adenyl_dom"/>
</dbReference>
<comment type="similarity">
    <text evidence="1">Belongs to the ATP-dependent AMP-binding enzyme family.</text>
</comment>
<evidence type="ECO:0000256" key="1">
    <source>
        <dbReference type="ARBA" id="ARBA00006432"/>
    </source>
</evidence>
<dbReference type="Gene3D" id="3.30.300.30">
    <property type="match status" value="1"/>
</dbReference>
<dbReference type="PANTHER" id="PTHR45527:SF1">
    <property type="entry name" value="FATTY ACID SYNTHASE"/>
    <property type="match status" value="1"/>
</dbReference>
<sequence length="500" mass="57611">MKTNIIDYLEEASAKFPNKTAYVDSFSEITFKQLKEKSKAVASKITECKTTRRPVVIYMEKGINSIVSFLAVAYSGNLYTPLDHEMPIQRINNIMDTLQPFAIITDRSSLETAKQIKSNAELIVFEDALETKVNEELLQNIRCRMIDTDPLYVLFTSGSTGTPKGVTICHRSVIDYIDWVSETFHITEEERFANQSPFYFDNSVLDIYCTLRNGSTMFIVPKQYFSFPIKLVEYLNENKINIIFWVPSVLCLVANLRTFQASIPQYLKKILFAGEPMPNKQLNIWRKNIPDAQYANLYGPTEITDVCTYYIVDRDFKDDEPLPMGIPCKNTDILVLNEQNNLVEVGEIGEVCVRGTSLALGYYNNPEKTAEVFVQNPLNKSYTEIIYRTGDLAKYNHRGELLYVSRKDFQIKHMGHRIELGEIETVVSSLENINLCCCIYDSVKSKIILFYQGQADRDYIMEKIKHILPKYMIPNVFQRLDEMPINNNGKIDRLKLKELM</sequence>
<reference evidence="5" key="1">
    <citation type="submission" date="2022-06" db="EMBL/GenBank/DDBJ databases">
        <title>Genome sequencing of Brevibacillus sp. BB3-R1.</title>
        <authorList>
            <person name="Heo J."/>
            <person name="Lee D."/>
            <person name="Won M."/>
            <person name="Han B.-H."/>
            <person name="Hong S.-B."/>
            <person name="Kwon S.-W."/>
        </authorList>
    </citation>
    <scope>NUCLEOTIDE SEQUENCE</scope>
    <source>
        <strain evidence="5">BB3-R1</strain>
    </source>
</reference>
<dbReference type="InterPro" id="IPR042099">
    <property type="entry name" value="ANL_N_sf"/>
</dbReference>
<dbReference type="InterPro" id="IPR000873">
    <property type="entry name" value="AMP-dep_synth/lig_dom"/>
</dbReference>
<dbReference type="Proteomes" id="UP001056500">
    <property type="component" value="Chromosome"/>
</dbReference>